<dbReference type="KEGG" id="mru:mru_1200"/>
<dbReference type="GeneID" id="8770851"/>
<dbReference type="eggNOG" id="arCOG02470">
    <property type="taxonomic scope" value="Archaea"/>
</dbReference>
<dbReference type="RefSeq" id="WP_012955999.1">
    <property type="nucleotide sequence ID" value="NC_013790.1"/>
</dbReference>
<dbReference type="Proteomes" id="UP000008680">
    <property type="component" value="Chromosome"/>
</dbReference>
<dbReference type="STRING" id="634498.mru_1200"/>
<dbReference type="AlphaFoldDB" id="D3E3D9"/>
<gene>
    <name evidence="1" type="ordered locus">mru_1200</name>
</gene>
<keyword evidence="2" id="KW-1185">Reference proteome</keyword>
<sequence>MNAKKLTILAALAILAIVAVGSVSAFDLNFLGGDDSSTTTVGGIEFNIPEGYEINDTYTIENQTRTSSGGNEYIVNQEGYGNSDGEELLFLVGHYDTDITNEMLSAMKVGDEKTINGQEGFITSDDVYTVFSFAKDGELVTVTVSDESALESIIK</sequence>
<name>D3E3D9_METRM</name>
<evidence type="ECO:0000313" key="2">
    <source>
        <dbReference type="Proteomes" id="UP000008680"/>
    </source>
</evidence>
<protein>
    <submittedName>
        <fullName evidence="1">Uncharacterized protein</fullName>
    </submittedName>
</protein>
<dbReference type="HOGENOM" id="CLU_134828_0_0_2"/>
<dbReference type="PATRIC" id="fig|634498.28.peg.1201"/>
<organism evidence="1 2">
    <name type="scientific">Methanobrevibacter ruminantium (strain ATCC 35063 / DSM 1093 / JCM 13430 / OCM 146 / M1)</name>
    <name type="common">Methanobacterium ruminantium</name>
    <dbReference type="NCBI Taxonomy" id="634498"/>
    <lineage>
        <taxon>Archaea</taxon>
        <taxon>Methanobacteriati</taxon>
        <taxon>Methanobacteriota</taxon>
        <taxon>Methanomada group</taxon>
        <taxon>Methanobacteria</taxon>
        <taxon>Methanobacteriales</taxon>
        <taxon>Methanobacteriaceae</taxon>
        <taxon>Methanobrevibacter</taxon>
    </lineage>
</organism>
<accession>D3E3D9</accession>
<reference evidence="1 2" key="1">
    <citation type="journal article" date="2010" name="PLoS ONE">
        <title>The genome sequence of the rumen methanogen Methanobrevibacter ruminantium reveals new possibilities for controlling ruminant methane emissions.</title>
        <authorList>
            <person name="Leahy S.C."/>
            <person name="Kelly W.J."/>
            <person name="Altermann E."/>
            <person name="Ronimus R.S."/>
            <person name="Yeoman C.J."/>
            <person name="Pacheco D.M."/>
            <person name="Li D."/>
            <person name="Kong Z."/>
            <person name="McTavish S."/>
            <person name="Sang C."/>
            <person name="Lambie S.C."/>
            <person name="Janssen P.H."/>
            <person name="Dey D."/>
            <person name="Attwood G.T."/>
        </authorList>
    </citation>
    <scope>NUCLEOTIDE SEQUENCE [LARGE SCALE GENOMIC DNA]</scope>
    <source>
        <strain evidence="2">ATCC 35063 / DSM 1093 / JCM 13430 / OCM 146 / M1</strain>
    </source>
</reference>
<dbReference type="EMBL" id="CP001719">
    <property type="protein sequence ID" value="ADC47050.1"/>
    <property type="molecule type" value="Genomic_DNA"/>
</dbReference>
<evidence type="ECO:0000313" key="1">
    <source>
        <dbReference type="EMBL" id="ADC47050.1"/>
    </source>
</evidence>
<proteinExistence type="predicted"/>